<dbReference type="PANTHER" id="PTHR10672">
    <property type="entry name" value="ADDUCIN"/>
    <property type="match status" value="1"/>
</dbReference>
<dbReference type="GO" id="GO:0051015">
    <property type="term" value="F:actin filament binding"/>
    <property type="evidence" value="ECO:0007669"/>
    <property type="project" value="TreeGrafter"/>
</dbReference>
<proteinExistence type="predicted"/>
<name>A0A369JFM4_HYPMA</name>
<dbReference type="SUPFAM" id="SSF53639">
    <property type="entry name" value="AraD/HMP-PK domain-like"/>
    <property type="match status" value="1"/>
</dbReference>
<dbReference type="InterPro" id="IPR001303">
    <property type="entry name" value="Aldolase_II/adducin_N"/>
</dbReference>
<evidence type="ECO:0000313" key="3">
    <source>
        <dbReference type="EMBL" id="RDB18224.1"/>
    </source>
</evidence>
<dbReference type="AlphaFoldDB" id="A0A369JFM4"/>
<evidence type="ECO:0000313" key="4">
    <source>
        <dbReference type="Proteomes" id="UP000076154"/>
    </source>
</evidence>
<evidence type="ECO:0000256" key="1">
    <source>
        <dbReference type="SAM" id="MobiDB-lite"/>
    </source>
</evidence>
<dbReference type="InterPro" id="IPR051017">
    <property type="entry name" value="Aldolase-II_Adducin_sf"/>
</dbReference>
<feature type="domain" description="Class II aldolase/adducin N-terminal" evidence="2">
    <location>
        <begin position="57"/>
        <end position="230"/>
    </location>
</feature>
<dbReference type="InterPro" id="IPR036409">
    <property type="entry name" value="Aldolase_II/adducin_N_sf"/>
</dbReference>
<keyword evidence="4" id="KW-1185">Reference proteome</keyword>
<organism evidence="3 4">
    <name type="scientific">Hypsizygus marmoreus</name>
    <name type="common">White beech mushroom</name>
    <name type="synonym">Agaricus marmoreus</name>
    <dbReference type="NCBI Taxonomy" id="39966"/>
    <lineage>
        <taxon>Eukaryota</taxon>
        <taxon>Fungi</taxon>
        <taxon>Dikarya</taxon>
        <taxon>Basidiomycota</taxon>
        <taxon>Agaricomycotina</taxon>
        <taxon>Agaricomycetes</taxon>
        <taxon>Agaricomycetidae</taxon>
        <taxon>Agaricales</taxon>
        <taxon>Tricholomatineae</taxon>
        <taxon>Lyophyllaceae</taxon>
        <taxon>Hypsizygus</taxon>
    </lineage>
</organism>
<dbReference type="GO" id="GO:0005856">
    <property type="term" value="C:cytoskeleton"/>
    <property type="evidence" value="ECO:0007669"/>
    <property type="project" value="TreeGrafter"/>
</dbReference>
<feature type="region of interest" description="Disordered" evidence="1">
    <location>
        <begin position="1"/>
        <end position="25"/>
    </location>
</feature>
<dbReference type="Proteomes" id="UP000076154">
    <property type="component" value="Unassembled WGS sequence"/>
</dbReference>
<dbReference type="EMBL" id="LUEZ02000106">
    <property type="protein sequence ID" value="RDB18224.1"/>
    <property type="molecule type" value="Genomic_DNA"/>
</dbReference>
<feature type="compositionally biased region" description="Polar residues" evidence="1">
    <location>
        <begin position="1"/>
        <end position="13"/>
    </location>
</feature>
<sequence length="278" mass="30790">MNPSTEISYSPTHLPSPPNDPRHPFNKVWRGSADGSVRLQGIPQFDDPYAERKWIKAHMAAVFRFWGKMGYGSGVEGCITIRDPVLHGHHWINPIGVHFSSMTTSKLVLVDPEGNISPHGAQLPINAAGYFMHSAIHTARPTISAVAHCCPSHGTAYSVFGVPVDTTTQDACALYDNHTVVHDRENIVWELGPKFRTAVIRNWGLLALGSTVDEAAHLLTRLDKQCYVQLRGIRDGTVISKQDAEFSARVIQNAHNLYLSFQPEYELIVEETGGAFLR</sequence>
<gene>
    <name evidence="3" type="primary">mug14_0</name>
    <name evidence="3" type="ORF">Hypma_000589</name>
</gene>
<dbReference type="SMART" id="SM01007">
    <property type="entry name" value="Aldolase_II"/>
    <property type="match status" value="1"/>
</dbReference>
<dbReference type="Pfam" id="PF00596">
    <property type="entry name" value="Aldolase_II"/>
    <property type="match status" value="1"/>
</dbReference>
<dbReference type="OrthoDB" id="3238794at2759"/>
<protein>
    <submittedName>
        <fullName evidence="3">Meiotically up-regulated gene 14 protein</fullName>
    </submittedName>
</protein>
<reference evidence="3" key="1">
    <citation type="submission" date="2018-04" db="EMBL/GenBank/DDBJ databases">
        <title>Whole genome sequencing of Hypsizygus marmoreus.</title>
        <authorList>
            <person name="Choi I.-G."/>
            <person name="Min B."/>
            <person name="Kim J.-G."/>
            <person name="Kim S."/>
            <person name="Oh Y.-L."/>
            <person name="Kong W.-S."/>
            <person name="Park H."/>
            <person name="Jeong J."/>
            <person name="Song E.-S."/>
        </authorList>
    </citation>
    <scope>NUCLEOTIDE SEQUENCE [LARGE SCALE GENOMIC DNA]</scope>
    <source>
        <strain evidence="3">51987-8</strain>
    </source>
</reference>
<dbReference type="Gene3D" id="3.40.225.10">
    <property type="entry name" value="Class II aldolase/adducin N-terminal domain"/>
    <property type="match status" value="1"/>
</dbReference>
<evidence type="ECO:0000259" key="2">
    <source>
        <dbReference type="SMART" id="SM01007"/>
    </source>
</evidence>
<dbReference type="PANTHER" id="PTHR10672:SF40">
    <property type="entry name" value="CLASS II ALDOLASE_ADDUCIN DOMAIN PROTEIN (AFU_ORTHOLOGUE AFUA_3G09800)"/>
    <property type="match status" value="1"/>
</dbReference>
<comment type="caution">
    <text evidence="3">The sequence shown here is derived from an EMBL/GenBank/DDBJ whole genome shotgun (WGS) entry which is preliminary data.</text>
</comment>
<dbReference type="STRING" id="39966.A0A369JFM4"/>
<dbReference type="InParanoid" id="A0A369JFM4"/>
<accession>A0A369JFM4</accession>
<dbReference type="FunCoup" id="A0A369JFM4">
    <property type="interactions" value="2"/>
</dbReference>